<dbReference type="InterPro" id="IPR038765">
    <property type="entry name" value="Papain-like_cys_pep_sf"/>
</dbReference>
<evidence type="ECO:0000313" key="3">
    <source>
        <dbReference type="EMBL" id="GAA5482570.1"/>
    </source>
</evidence>
<dbReference type="SMART" id="SM00460">
    <property type="entry name" value="TGc"/>
    <property type="match status" value="1"/>
</dbReference>
<dbReference type="Pfam" id="PF09899">
    <property type="entry name" value="DUF2126"/>
    <property type="match status" value="1"/>
</dbReference>
<proteinExistence type="predicted"/>
<protein>
    <recommendedName>
        <fullName evidence="2">Transglutaminase-like domain-containing protein</fullName>
    </recommendedName>
</protein>
<dbReference type="Gene3D" id="3.10.620.30">
    <property type="match status" value="1"/>
</dbReference>
<dbReference type="Pfam" id="PF01841">
    <property type="entry name" value="Transglut_core"/>
    <property type="match status" value="1"/>
</dbReference>
<dbReference type="SUPFAM" id="SSF54001">
    <property type="entry name" value="Cysteine proteinases"/>
    <property type="match status" value="1"/>
</dbReference>
<dbReference type="Pfam" id="PF08379">
    <property type="entry name" value="Bact_transglu_N"/>
    <property type="match status" value="1"/>
</dbReference>
<accession>A0ABP9UM07</accession>
<dbReference type="PANTHER" id="PTHR33490:SF1">
    <property type="entry name" value="SLL1233 PROTEIN"/>
    <property type="match status" value="1"/>
</dbReference>
<dbReference type="InterPro" id="IPR018667">
    <property type="entry name" value="DUF2126"/>
</dbReference>
<dbReference type="PANTHER" id="PTHR33490">
    <property type="entry name" value="BLR5614 PROTEIN-RELATED"/>
    <property type="match status" value="1"/>
</dbReference>
<sequence length="1171" mass="131876">MTASKSDLASDPLVNSGSPPKVNSMSIRVGLHHVTEYSYDREIHLGPHLIRLRPCVHSRTPVLAYSLKIEPATHFLNWQQDPFGNWVARLVFPEKATKLRIEVDLVADMTVINPFDFFLEKDAEDFPFDYDEHLSHELAPYLKIREDGEKLKALLAEVPRGEKRTIDFLVELNMLVHKAVGYTIRLEPGIQSCEETLTAKSGSCRDSAYLLVQVLRHLGLAARFVSGYLVQLKPDQESLDGPSGPTEDFTDLHAWTEVYLPGAGWVGLDPTSGLFAGEGHIPLSCTPEPASAAPVVGSLDECETEFSWVNEVTRVHEDPRVTMPYTEAEWATIDALARKLDERLDAADVAMTMGGEPTFVSIDNMDGDEWNTTADSPEKRRLALDLLERLEKVFAPGGLLHYGEGKWYPGEPLPRWAYTVLWRKDGQPLWRERSLLATPTRDYGHTTEDARRFGETFASILKCRPQHLVTGFEDAFYYMWREGTLPVDVDPHKADLKDPLERQYLAALLDRGLETPTGYALPIEWNIGLGIWQSAVWRFRREQMFLLPGGSPMGFRLPLQSLVGNEARLRERAELERSPFEPVDPLLPPGSHLPGENAGHFAPGGPLPVGRTLQTAHGEVRQSGYFADLPPAEGREAQDQGDAGYALGMPHTAMCFEQRNGRVHVFFPPVSQLEHYLVLLEAVEATAKRLGLPVIIEGYDVPYDRRVERIKVTPDPGVIEVNVHPSGSWDQLTHITTTLYDEARKSRLGTEKFMLDGRHTGTGGGNHVTIGGETPDRSPFIRRPDLLRSLLTFWQNHPGLSYLFSGLFLGPTSQAPRVDEGRDDRLFELEIAFKQLPKPGDPPWLIDRVMRNLLTDLTGNTHRAEFCIDKLYSPGSSSGRLGLLELRAFEMPPHARMSLVQMLLVRSLVAWFWDEPYERPLIRWGTELHDKFMLPHFVRQDVIDVADQLKTAGIDFDWAWLEPFNEFRFPVYGRVCHDGVEIECRMALEPWHVLGEEATGSGTARYVDSSVERVQVRIRGMVEERHVLVCNGRRIPLHPTGRRGEYVAGVRYKAWDPWSAMHPTIGIHTPLTFDVVDTWTRKSLGGCVYHVAHPGGRSYETFPVNAFEAEARRVSRFWQHGHTPGIIETAAVGVGGRRRMESRPGGPAVSYTEVRPEDPSHDFPLTLDMRG</sequence>
<dbReference type="Proteomes" id="UP001476282">
    <property type="component" value="Unassembled WGS sequence"/>
</dbReference>
<dbReference type="InterPro" id="IPR002931">
    <property type="entry name" value="Transglutaminase-like"/>
</dbReference>
<gene>
    <name evidence="3" type="ORF">Hsar01_01793</name>
</gene>
<evidence type="ECO:0000256" key="1">
    <source>
        <dbReference type="SAM" id="MobiDB-lite"/>
    </source>
</evidence>
<evidence type="ECO:0000313" key="4">
    <source>
        <dbReference type="Proteomes" id="UP001476282"/>
    </source>
</evidence>
<organism evidence="3 4">
    <name type="scientific">Haloferula sargassicola</name>
    <dbReference type="NCBI Taxonomy" id="490096"/>
    <lineage>
        <taxon>Bacteria</taxon>
        <taxon>Pseudomonadati</taxon>
        <taxon>Verrucomicrobiota</taxon>
        <taxon>Verrucomicrobiia</taxon>
        <taxon>Verrucomicrobiales</taxon>
        <taxon>Verrucomicrobiaceae</taxon>
        <taxon>Haloferula</taxon>
    </lineage>
</organism>
<feature type="region of interest" description="Disordered" evidence="1">
    <location>
        <begin position="1135"/>
        <end position="1171"/>
    </location>
</feature>
<comment type="caution">
    <text evidence="3">The sequence shown here is derived from an EMBL/GenBank/DDBJ whole genome shotgun (WGS) entry which is preliminary data.</text>
</comment>
<evidence type="ECO:0000259" key="2">
    <source>
        <dbReference type="SMART" id="SM00460"/>
    </source>
</evidence>
<reference evidence="3 4" key="1">
    <citation type="submission" date="2024-02" db="EMBL/GenBank/DDBJ databases">
        <title>Haloferula sargassicola NBRC 104335.</title>
        <authorList>
            <person name="Ichikawa N."/>
            <person name="Katano-Makiyama Y."/>
            <person name="Hidaka K."/>
        </authorList>
    </citation>
    <scope>NUCLEOTIDE SEQUENCE [LARGE SCALE GENOMIC DNA]</scope>
    <source>
        <strain evidence="3 4">NBRC 104335</strain>
    </source>
</reference>
<keyword evidence="4" id="KW-1185">Reference proteome</keyword>
<feature type="domain" description="Transglutaminase-like" evidence="2">
    <location>
        <begin position="196"/>
        <end position="272"/>
    </location>
</feature>
<feature type="region of interest" description="Disordered" evidence="1">
    <location>
        <begin position="755"/>
        <end position="775"/>
    </location>
</feature>
<dbReference type="EMBL" id="BAABRI010000008">
    <property type="protein sequence ID" value="GAA5482570.1"/>
    <property type="molecule type" value="Genomic_DNA"/>
</dbReference>
<dbReference type="InterPro" id="IPR013589">
    <property type="entry name" value="Bac_transglu_N"/>
</dbReference>
<name>A0ABP9UM07_9BACT</name>